<protein>
    <submittedName>
        <fullName evidence="3">Uncharacterized protein</fullName>
    </submittedName>
</protein>
<dbReference type="InParanoid" id="B8BSL8"/>
<dbReference type="SUPFAM" id="SSF50985">
    <property type="entry name" value="RCC1/BLIP-II"/>
    <property type="match status" value="1"/>
</dbReference>
<dbReference type="HOGENOM" id="CLU_539146_0_0_1"/>
<evidence type="ECO:0000313" key="4">
    <source>
        <dbReference type="Proteomes" id="UP000001449"/>
    </source>
</evidence>
<sequence length="623" mass="68338">MIQQRPLSVYGYGTQWTGSLSRSANNSSFDDEAPEISPQEIAQLHQVQTMVQLNSSDIDWEREECVGASVGWGHSALLIQGKKSSNSNNTTRLMVCGRPHDFQTLMRLRRLPPFIRNFCIKYTLPTSDDEINYETTTERSEATKDPSILQRIASFLAGSNEVTFNEEEHRRYSNIQSLLEIPLPNGDEPAVEGEEIGEEVLFGLHGRGRVEREERTQDEGENENGGQSSQQRQPVHTRFQNTLATSAGLTAVISKSGSLYTFGLNHRGQCGIGTFSPNVWAPTQVAGLASLRFVLDHGTAVNDGNITTNNSSGGGSSTGSGGGDVFKEYKGQENPIISVALGLQHGIALDSEGQCFCWGKGERGQLGQGRRFAHEAVEGGNSGEVYDNAVLEEMDEAEPNENRTFEYALQVSNFYDPYATTSPSSGEIFAPLLSPEDSKVRLISAGMNFSLAVTNNNLPFIWGKNCIPTPDCAKAVRDSTYPRFIEGLPKDEKIVKVACGSHHAAFLLEDGSVYAVGVATDQPLPMWDEALEILPPDVVDVSSLASFTAGFDRTVIVYESGDGKRQVIEIQLWSDEDLRLNGAVCPSWIDWLEEKNEEKMRNNAVQSVHRGWMHTVVVTGSIS</sequence>
<feature type="compositionally biased region" description="Basic and acidic residues" evidence="2">
    <location>
        <begin position="208"/>
        <end position="218"/>
    </location>
</feature>
<evidence type="ECO:0000313" key="3">
    <source>
        <dbReference type="EMBL" id="EED96745.1"/>
    </source>
</evidence>
<keyword evidence="4" id="KW-1185">Reference proteome</keyword>
<reference evidence="3 4" key="1">
    <citation type="journal article" date="2004" name="Science">
        <title>The genome of the diatom Thalassiosira pseudonana: ecology, evolution, and metabolism.</title>
        <authorList>
            <person name="Armbrust E.V."/>
            <person name="Berges J.A."/>
            <person name="Bowler C."/>
            <person name="Green B.R."/>
            <person name="Martinez D."/>
            <person name="Putnam N.H."/>
            <person name="Zhou S."/>
            <person name="Allen A.E."/>
            <person name="Apt K.E."/>
            <person name="Bechner M."/>
            <person name="Brzezinski M.A."/>
            <person name="Chaal B.K."/>
            <person name="Chiovitti A."/>
            <person name="Davis A.K."/>
            <person name="Demarest M.S."/>
            <person name="Detter J.C."/>
            <person name="Glavina T."/>
            <person name="Goodstein D."/>
            <person name="Hadi M.Z."/>
            <person name="Hellsten U."/>
            <person name="Hildebrand M."/>
            <person name="Jenkins B.D."/>
            <person name="Jurka J."/>
            <person name="Kapitonov V.V."/>
            <person name="Kroger N."/>
            <person name="Lau W.W."/>
            <person name="Lane T.W."/>
            <person name="Larimer F.W."/>
            <person name="Lippmeier J.C."/>
            <person name="Lucas S."/>
            <person name="Medina M."/>
            <person name="Montsant A."/>
            <person name="Obornik M."/>
            <person name="Parker M.S."/>
            <person name="Palenik B."/>
            <person name="Pazour G.J."/>
            <person name="Richardson P.M."/>
            <person name="Rynearson T.A."/>
            <person name="Saito M.A."/>
            <person name="Schwartz D.C."/>
            <person name="Thamatrakoln K."/>
            <person name="Valentin K."/>
            <person name="Vardi A."/>
            <person name="Wilkerson F.P."/>
            <person name="Rokhsar D.S."/>
        </authorList>
    </citation>
    <scope>NUCLEOTIDE SEQUENCE [LARGE SCALE GENOMIC DNA]</scope>
    <source>
        <strain evidence="3 4">CCMP1335</strain>
    </source>
</reference>
<reference evidence="3 4" key="2">
    <citation type="journal article" date="2008" name="Nature">
        <title>The Phaeodactylum genome reveals the evolutionary history of diatom genomes.</title>
        <authorList>
            <person name="Bowler C."/>
            <person name="Allen A.E."/>
            <person name="Badger J.H."/>
            <person name="Grimwood J."/>
            <person name="Jabbari K."/>
            <person name="Kuo A."/>
            <person name="Maheswari U."/>
            <person name="Martens C."/>
            <person name="Maumus F."/>
            <person name="Otillar R.P."/>
            <person name="Rayko E."/>
            <person name="Salamov A."/>
            <person name="Vandepoele K."/>
            <person name="Beszteri B."/>
            <person name="Gruber A."/>
            <person name="Heijde M."/>
            <person name="Katinka M."/>
            <person name="Mock T."/>
            <person name="Valentin K."/>
            <person name="Verret F."/>
            <person name="Berges J.A."/>
            <person name="Brownlee C."/>
            <person name="Cadoret J.P."/>
            <person name="Chiovitti A."/>
            <person name="Choi C.J."/>
            <person name="Coesel S."/>
            <person name="De Martino A."/>
            <person name="Detter J.C."/>
            <person name="Durkin C."/>
            <person name="Falciatore A."/>
            <person name="Fournet J."/>
            <person name="Haruta M."/>
            <person name="Huysman M.J."/>
            <person name="Jenkins B.D."/>
            <person name="Jiroutova K."/>
            <person name="Jorgensen R.E."/>
            <person name="Joubert Y."/>
            <person name="Kaplan A."/>
            <person name="Kroger N."/>
            <person name="Kroth P.G."/>
            <person name="La Roche J."/>
            <person name="Lindquist E."/>
            <person name="Lommer M."/>
            <person name="Martin-Jezequel V."/>
            <person name="Lopez P.J."/>
            <person name="Lucas S."/>
            <person name="Mangogna M."/>
            <person name="McGinnis K."/>
            <person name="Medlin L.K."/>
            <person name="Montsant A."/>
            <person name="Oudot-Le Secq M.P."/>
            <person name="Napoli C."/>
            <person name="Obornik M."/>
            <person name="Parker M.S."/>
            <person name="Petit J.L."/>
            <person name="Porcel B.M."/>
            <person name="Poulsen N."/>
            <person name="Robison M."/>
            <person name="Rychlewski L."/>
            <person name="Rynearson T.A."/>
            <person name="Schmutz J."/>
            <person name="Shapiro H."/>
            <person name="Siaut M."/>
            <person name="Stanley M."/>
            <person name="Sussman M.R."/>
            <person name="Taylor A.R."/>
            <person name="Vardi A."/>
            <person name="von Dassow P."/>
            <person name="Vyverman W."/>
            <person name="Willis A."/>
            <person name="Wyrwicz L.S."/>
            <person name="Rokhsar D.S."/>
            <person name="Weissenbach J."/>
            <person name="Armbrust E.V."/>
            <person name="Green B.R."/>
            <person name="Van de Peer Y."/>
            <person name="Grigoriev I.V."/>
        </authorList>
    </citation>
    <scope>NUCLEOTIDE SEQUENCE [LARGE SCALE GENOMIC DNA]</scope>
    <source>
        <strain evidence="3 4">CCMP1335</strain>
    </source>
</reference>
<evidence type="ECO:0000256" key="1">
    <source>
        <dbReference type="PROSITE-ProRule" id="PRU00235"/>
    </source>
</evidence>
<gene>
    <name evidence="3" type="ORF">THAPSDRAFT_2028</name>
</gene>
<dbReference type="InterPro" id="IPR009091">
    <property type="entry name" value="RCC1/BLIP-II"/>
</dbReference>
<dbReference type="InterPro" id="IPR051553">
    <property type="entry name" value="Ran_GTPase-activating"/>
</dbReference>
<organism evidence="3 4">
    <name type="scientific">Thalassiosira pseudonana</name>
    <name type="common">Marine diatom</name>
    <name type="synonym">Cyclotella nana</name>
    <dbReference type="NCBI Taxonomy" id="35128"/>
    <lineage>
        <taxon>Eukaryota</taxon>
        <taxon>Sar</taxon>
        <taxon>Stramenopiles</taxon>
        <taxon>Ochrophyta</taxon>
        <taxon>Bacillariophyta</taxon>
        <taxon>Coscinodiscophyceae</taxon>
        <taxon>Thalassiosirophycidae</taxon>
        <taxon>Thalassiosirales</taxon>
        <taxon>Thalassiosiraceae</taxon>
        <taxon>Thalassiosira</taxon>
    </lineage>
</organism>
<dbReference type="RefSeq" id="XP_002287104.1">
    <property type="nucleotide sequence ID" value="XM_002287068.1"/>
</dbReference>
<dbReference type="PANTHER" id="PTHR45982">
    <property type="entry name" value="REGULATOR OF CHROMOSOME CONDENSATION"/>
    <property type="match status" value="1"/>
</dbReference>
<feature type="repeat" description="RCC1" evidence="1">
    <location>
        <begin position="457"/>
        <end position="510"/>
    </location>
</feature>
<dbReference type="eggNOG" id="ENOG502RUK2">
    <property type="taxonomic scope" value="Eukaryota"/>
</dbReference>
<dbReference type="Proteomes" id="UP000001449">
    <property type="component" value="Chromosome 1"/>
</dbReference>
<dbReference type="Gene3D" id="2.130.10.30">
    <property type="entry name" value="Regulator of chromosome condensation 1/beta-lactamase-inhibitor protein II"/>
    <property type="match status" value="1"/>
</dbReference>
<dbReference type="InterPro" id="IPR000408">
    <property type="entry name" value="Reg_chr_condens"/>
</dbReference>
<feature type="repeat" description="RCC1" evidence="1">
    <location>
        <begin position="257"/>
        <end position="352"/>
    </location>
</feature>
<dbReference type="PANTHER" id="PTHR45982:SF1">
    <property type="entry name" value="REGULATOR OF CHROMOSOME CONDENSATION"/>
    <property type="match status" value="1"/>
</dbReference>
<feature type="compositionally biased region" description="Gly residues" evidence="2">
    <location>
        <begin position="312"/>
        <end position="324"/>
    </location>
</feature>
<feature type="region of interest" description="Disordered" evidence="2">
    <location>
        <begin position="305"/>
        <end position="325"/>
    </location>
</feature>
<dbReference type="GO" id="GO:1901673">
    <property type="term" value="P:regulation of mitotic spindle assembly"/>
    <property type="evidence" value="ECO:0000318"/>
    <property type="project" value="GO_Central"/>
</dbReference>
<dbReference type="Pfam" id="PF13540">
    <property type="entry name" value="RCC1_2"/>
    <property type="match status" value="2"/>
</dbReference>
<dbReference type="EMBL" id="CM000638">
    <property type="protein sequence ID" value="EED96745.1"/>
    <property type="molecule type" value="Genomic_DNA"/>
</dbReference>
<dbReference type="GO" id="GO:0007346">
    <property type="term" value="P:regulation of mitotic cell cycle"/>
    <property type="evidence" value="ECO:0000318"/>
    <property type="project" value="GO_Central"/>
</dbReference>
<dbReference type="PaxDb" id="35128-Thaps2028"/>
<dbReference type="GeneID" id="7447605"/>
<dbReference type="AlphaFoldDB" id="B8BSL8"/>
<dbReference type="PROSITE" id="PS50012">
    <property type="entry name" value="RCC1_3"/>
    <property type="match status" value="2"/>
</dbReference>
<dbReference type="PROSITE" id="PS00626">
    <property type="entry name" value="RCC1_2"/>
    <property type="match status" value="1"/>
</dbReference>
<feature type="region of interest" description="Disordered" evidence="2">
    <location>
        <begin position="204"/>
        <end position="235"/>
    </location>
</feature>
<evidence type="ECO:0000256" key="2">
    <source>
        <dbReference type="SAM" id="MobiDB-lite"/>
    </source>
</evidence>
<feature type="compositionally biased region" description="Polar residues" evidence="2">
    <location>
        <begin position="224"/>
        <end position="235"/>
    </location>
</feature>
<dbReference type="Pfam" id="PF00415">
    <property type="entry name" value="RCC1"/>
    <property type="match status" value="1"/>
</dbReference>
<dbReference type="STRING" id="35128.B8BSL8"/>
<dbReference type="GO" id="GO:0005737">
    <property type="term" value="C:cytoplasm"/>
    <property type="evidence" value="ECO:0000318"/>
    <property type="project" value="GO_Central"/>
</dbReference>
<dbReference type="KEGG" id="tps:THAPSDRAFT_2028"/>
<name>B8BSL8_THAPS</name>
<dbReference type="OMA" id="LNHRGQC"/>
<accession>B8BSL8</accession>
<proteinExistence type="predicted"/>